<keyword evidence="2" id="KW-1185">Reference proteome</keyword>
<organism evidence="1 2">
    <name type="scientific">Elysia marginata</name>
    <dbReference type="NCBI Taxonomy" id="1093978"/>
    <lineage>
        <taxon>Eukaryota</taxon>
        <taxon>Metazoa</taxon>
        <taxon>Spiralia</taxon>
        <taxon>Lophotrochozoa</taxon>
        <taxon>Mollusca</taxon>
        <taxon>Gastropoda</taxon>
        <taxon>Heterobranchia</taxon>
        <taxon>Euthyneura</taxon>
        <taxon>Panpulmonata</taxon>
        <taxon>Sacoglossa</taxon>
        <taxon>Placobranchoidea</taxon>
        <taxon>Plakobranchidae</taxon>
        <taxon>Elysia</taxon>
    </lineage>
</organism>
<protein>
    <submittedName>
        <fullName evidence="1">Uncharacterized protein</fullName>
    </submittedName>
</protein>
<reference evidence="1 2" key="1">
    <citation type="journal article" date="2021" name="Elife">
        <title>Chloroplast acquisition without the gene transfer in kleptoplastic sea slugs, Plakobranchus ocellatus.</title>
        <authorList>
            <person name="Maeda T."/>
            <person name="Takahashi S."/>
            <person name="Yoshida T."/>
            <person name="Shimamura S."/>
            <person name="Takaki Y."/>
            <person name="Nagai Y."/>
            <person name="Toyoda A."/>
            <person name="Suzuki Y."/>
            <person name="Arimoto A."/>
            <person name="Ishii H."/>
            <person name="Satoh N."/>
            <person name="Nishiyama T."/>
            <person name="Hasebe M."/>
            <person name="Maruyama T."/>
            <person name="Minagawa J."/>
            <person name="Obokata J."/>
            <person name="Shigenobu S."/>
        </authorList>
    </citation>
    <scope>NUCLEOTIDE SEQUENCE [LARGE SCALE GENOMIC DNA]</scope>
</reference>
<sequence>MLLSVECRLLASASANAIRAAQATISETVPDIREKKPLEGDAVRSVSVPCYDESCLTKNPPTTNLPTYQHFDWVFNNASVSKVKK</sequence>
<dbReference type="Proteomes" id="UP000762676">
    <property type="component" value="Unassembled WGS sequence"/>
</dbReference>
<name>A0AAV4HHQ8_9GAST</name>
<gene>
    <name evidence="1" type="ORF">ElyMa_002738000</name>
</gene>
<accession>A0AAV4HHQ8</accession>
<dbReference type="EMBL" id="BMAT01005615">
    <property type="protein sequence ID" value="GFR97119.1"/>
    <property type="molecule type" value="Genomic_DNA"/>
</dbReference>
<comment type="caution">
    <text evidence="1">The sequence shown here is derived from an EMBL/GenBank/DDBJ whole genome shotgun (WGS) entry which is preliminary data.</text>
</comment>
<evidence type="ECO:0000313" key="2">
    <source>
        <dbReference type="Proteomes" id="UP000762676"/>
    </source>
</evidence>
<proteinExistence type="predicted"/>
<evidence type="ECO:0000313" key="1">
    <source>
        <dbReference type="EMBL" id="GFR97119.1"/>
    </source>
</evidence>
<dbReference type="AlphaFoldDB" id="A0AAV4HHQ8"/>